<comment type="caution">
    <text evidence="5">The sequence shown here is derived from an EMBL/GenBank/DDBJ whole genome shotgun (WGS) entry which is preliminary data.</text>
</comment>
<sequence>MDVFSVPREGLLLASDFEALPPLLSWTDQDGDVTVVHIAGQVDMATEPALSTAVMDVLDGSSSLVIADLTGVTFFGVTGLKILIHAHEIAKRRQRHFRVVLGTGAARQPLQATGFEQILAVHDTLEDALKRRRRRV</sequence>
<feature type="domain" description="STAS" evidence="4">
    <location>
        <begin position="32"/>
        <end position="132"/>
    </location>
</feature>
<accession>A0A428YIW9</accession>
<keyword evidence="3" id="KW-0472">Membrane</keyword>
<reference evidence="5 6" key="1">
    <citation type="submission" date="2018-05" db="EMBL/GenBank/DDBJ databases">
        <title>Evolution of GPA BGCs.</title>
        <authorList>
            <person name="Waglechner N."/>
            <person name="Wright G.D."/>
        </authorList>
    </citation>
    <scope>NUCLEOTIDE SEQUENCE [LARGE SCALE GENOMIC DNA]</scope>
    <source>
        <strain evidence="5 6">A82846</strain>
    </source>
</reference>
<dbReference type="InterPro" id="IPR002645">
    <property type="entry name" value="STAS_dom"/>
</dbReference>
<dbReference type="CDD" id="cd07043">
    <property type="entry name" value="STAS_anti-anti-sigma_factors"/>
    <property type="match status" value="1"/>
</dbReference>
<dbReference type="PANTHER" id="PTHR33495:SF13">
    <property type="entry name" value="ANTI-SIGMA-F FACTOR ANTAGONIST RSFB"/>
    <property type="match status" value="1"/>
</dbReference>
<comment type="similarity">
    <text evidence="1 2">Belongs to the anti-sigma-factor antagonist family.</text>
</comment>
<dbReference type="PANTHER" id="PTHR33495">
    <property type="entry name" value="ANTI-SIGMA FACTOR ANTAGONIST TM_1081-RELATED-RELATED"/>
    <property type="match status" value="1"/>
</dbReference>
<dbReference type="InterPro" id="IPR036513">
    <property type="entry name" value="STAS_dom_sf"/>
</dbReference>
<dbReference type="GO" id="GO:0043856">
    <property type="term" value="F:anti-sigma factor antagonist activity"/>
    <property type="evidence" value="ECO:0007669"/>
    <property type="project" value="InterPro"/>
</dbReference>
<dbReference type="Pfam" id="PF01740">
    <property type="entry name" value="STAS"/>
    <property type="match status" value="1"/>
</dbReference>
<evidence type="ECO:0000313" key="6">
    <source>
        <dbReference type="Proteomes" id="UP000287547"/>
    </source>
</evidence>
<evidence type="ECO:0000256" key="2">
    <source>
        <dbReference type="RuleBase" id="RU003749"/>
    </source>
</evidence>
<dbReference type="OrthoDB" id="9793697at2"/>
<protein>
    <recommendedName>
        <fullName evidence="2">Anti-sigma factor antagonist</fullName>
    </recommendedName>
</protein>
<keyword evidence="3" id="KW-0812">Transmembrane</keyword>
<dbReference type="NCBIfam" id="TIGR00377">
    <property type="entry name" value="ant_ant_sig"/>
    <property type="match status" value="1"/>
</dbReference>
<organism evidence="5 6">
    <name type="scientific">Kibdelosporangium aridum</name>
    <dbReference type="NCBI Taxonomy" id="2030"/>
    <lineage>
        <taxon>Bacteria</taxon>
        <taxon>Bacillati</taxon>
        <taxon>Actinomycetota</taxon>
        <taxon>Actinomycetes</taxon>
        <taxon>Pseudonocardiales</taxon>
        <taxon>Pseudonocardiaceae</taxon>
        <taxon>Kibdelosporangium</taxon>
    </lineage>
</organism>
<keyword evidence="3" id="KW-1133">Transmembrane helix</keyword>
<feature type="transmembrane region" description="Helical" evidence="3">
    <location>
        <begin position="64"/>
        <end position="84"/>
    </location>
</feature>
<name>A0A428YIW9_KIBAR</name>
<evidence type="ECO:0000256" key="1">
    <source>
        <dbReference type="ARBA" id="ARBA00009013"/>
    </source>
</evidence>
<evidence type="ECO:0000259" key="4">
    <source>
        <dbReference type="PROSITE" id="PS50801"/>
    </source>
</evidence>
<evidence type="ECO:0000256" key="3">
    <source>
        <dbReference type="SAM" id="Phobius"/>
    </source>
</evidence>
<evidence type="ECO:0000313" key="5">
    <source>
        <dbReference type="EMBL" id="RSM67496.1"/>
    </source>
</evidence>
<dbReference type="Gene3D" id="3.30.750.24">
    <property type="entry name" value="STAS domain"/>
    <property type="match status" value="1"/>
</dbReference>
<dbReference type="InterPro" id="IPR003658">
    <property type="entry name" value="Anti-sigma_ant"/>
</dbReference>
<dbReference type="SUPFAM" id="SSF52091">
    <property type="entry name" value="SpoIIaa-like"/>
    <property type="match status" value="1"/>
</dbReference>
<dbReference type="Proteomes" id="UP000287547">
    <property type="component" value="Unassembled WGS sequence"/>
</dbReference>
<dbReference type="AlphaFoldDB" id="A0A428YIW9"/>
<proteinExistence type="inferred from homology"/>
<gene>
    <name evidence="5" type="ORF">DMH04_48785</name>
</gene>
<dbReference type="EMBL" id="QHKI01000083">
    <property type="protein sequence ID" value="RSM67496.1"/>
    <property type="molecule type" value="Genomic_DNA"/>
</dbReference>
<dbReference type="PROSITE" id="PS50801">
    <property type="entry name" value="STAS"/>
    <property type="match status" value="1"/>
</dbReference>